<comment type="caution">
    <text evidence="1">The sequence shown here is derived from an EMBL/GenBank/DDBJ whole genome shotgun (WGS) entry which is preliminary data.</text>
</comment>
<proteinExistence type="predicted"/>
<dbReference type="NCBIfam" id="NF047352">
    <property type="entry name" value="P_loop_sacsin"/>
    <property type="match status" value="1"/>
</dbReference>
<dbReference type="EMBL" id="QLYX01000003">
    <property type="protein sequence ID" value="RAY15973.1"/>
    <property type="molecule type" value="Genomic_DNA"/>
</dbReference>
<dbReference type="OrthoDB" id="3201966at2"/>
<sequence>MADREHDPFEAAALRERVLRAWAESPARFREDANAEEDHALGGYRDRVIVELAQNAADAAAAAGVPGRLRLALRDGVLLAANTGAPLDAAGVAALSSLRASAKRGDAAAAGRFGVGFAAVVAVSDEPAIGTRSGTGVGWSARRTRELAAGLPSLAGELDHRGFHVPVLRLPFALPDPPRPGELGAEFETVVRLPLRDPAAADLVRRQLAETGPALLLALPALARVDVELDGAVRTLEAEPDAPSGTVVIDGVRWRTVEAHGEIPAELLADRPTEERARPYWRLRWALPDVPGRAAAVLHAPTPSDEPLDLPALLIASFPLAPDRRHVAPGPLTGFLVERAAEAYVELLRAVPPEPGLLDLVPGPVAAGELDARIRRAVLDRLPGVPLLPIAAPDGTSALFRGPDTVAVDAPAAAVDLLAGSVLPGLLPAGWPVRHPALAALGVRRLELADLVDALAGLERPPGWWHRLYEALAGARTDALGALPVPLADGRLVRGPRGLLVGTEGVDPADHDALGLRFVHPQAAHPLLARLGAVPAGPRAVLADPAVRAAVTGSYDAEEPEPIAHAVLDLVAAAGLDPGELPWLAELALPGDDGELYPAGELLLPDSPLRPVMGDDSPFGVVAADLVERHGADALVAAGVLRGFALVREHEVSVADLTDGAFDLDGGEEWAEDVLARLPGQDVPPLLPEFTAVRDLELVADWPAALALLAVPPVRAAVVEPAGVLTAGGRRAPVPSYTAWWLAREPVLAGRRPAELRFAAARELAGLYDVAPGGLDPEFLRALGVRASAAELLAEPGGAAELLARLADPDRTVSRDRLRELWTALTDRPPGADPLRPPERVRAVVDGAPEVVAAADALVLDRPDLLPLLAGQPLVLAAYDRSEELADALDLQLASDEVPGEVVSRGVERPVPPVVRAVLPDAPGTYVAHDPLVVDGVTAGWRAVGGTVHASGAEGLARGLAWVTGRWPDRLLVAAVLRDPGALPDLLAEADLDL</sequence>
<dbReference type="SUPFAM" id="SSF55874">
    <property type="entry name" value="ATPase domain of HSP90 chaperone/DNA topoisomerase II/histidine kinase"/>
    <property type="match status" value="1"/>
</dbReference>
<evidence type="ECO:0008006" key="3">
    <source>
        <dbReference type="Google" id="ProtNLM"/>
    </source>
</evidence>
<keyword evidence="2" id="KW-1185">Reference proteome</keyword>
<dbReference type="Proteomes" id="UP000251891">
    <property type="component" value="Unassembled WGS sequence"/>
</dbReference>
<dbReference type="InterPro" id="IPR036890">
    <property type="entry name" value="HATPase_C_sf"/>
</dbReference>
<reference evidence="1 2" key="1">
    <citation type="submission" date="2018-06" db="EMBL/GenBank/DDBJ databases">
        <title>Actinomadura craniellae sp. nov. isolated from marine sponge Craniella sp.</title>
        <authorList>
            <person name="Li L."/>
            <person name="Xu Q.H."/>
            <person name="Lin H.W."/>
            <person name="Lu Y.H."/>
        </authorList>
    </citation>
    <scope>NUCLEOTIDE SEQUENCE [LARGE SCALE GENOMIC DNA]</scope>
    <source>
        <strain evidence="1 2">LHW63021</strain>
    </source>
</reference>
<name>A0A365HCH7_9ACTN</name>
<gene>
    <name evidence="1" type="ORF">DPM19_06755</name>
</gene>
<accession>A0A365HCH7</accession>
<organism evidence="1 2">
    <name type="scientific">Actinomadura craniellae</name>
    <dbReference type="NCBI Taxonomy" id="2231787"/>
    <lineage>
        <taxon>Bacteria</taxon>
        <taxon>Bacillati</taxon>
        <taxon>Actinomycetota</taxon>
        <taxon>Actinomycetes</taxon>
        <taxon>Streptosporangiales</taxon>
        <taxon>Thermomonosporaceae</taxon>
        <taxon>Actinomadura</taxon>
    </lineage>
</organism>
<evidence type="ECO:0000313" key="1">
    <source>
        <dbReference type="EMBL" id="RAY15973.1"/>
    </source>
</evidence>
<evidence type="ECO:0000313" key="2">
    <source>
        <dbReference type="Proteomes" id="UP000251891"/>
    </source>
</evidence>
<protein>
    <recommendedName>
        <fullName evidence="3">Molecular chaperone Hsp90</fullName>
    </recommendedName>
</protein>
<dbReference type="AlphaFoldDB" id="A0A365HCH7"/>